<keyword evidence="7" id="KW-1185">Reference proteome</keyword>
<sequence>MNQVSPILVGQLTDLHLFADENQKLIGMPTALSLQAVIERLRVLKPELDLLLLTGDLSGDSTHQSYENLLNLIDQVQIPTYWIPGNHDCAIAMNQVLNLRLVSQRKSFERGGWNFILLNSSVPGCVHGYLSVKTLQWLDSQLKMVGSKPTLVALHHPPFYINSDWLDTSRLQNAEEFFAILDNYPQVKIVLFGHIHQEFHYQRHNINYLGTPSTCIQFKPESSIFAVDKKPPGFRLLKLYPNGTWETQVERVPYYHAVDLAATGY</sequence>
<comment type="similarity">
    <text evidence="4">Belongs to the cyclic nucleotide phosphodiesterase class-III family.</text>
</comment>
<dbReference type="Proteomes" id="UP000629098">
    <property type="component" value="Unassembled WGS sequence"/>
</dbReference>
<evidence type="ECO:0000256" key="4">
    <source>
        <dbReference type="ARBA" id="ARBA00025742"/>
    </source>
</evidence>
<dbReference type="PANTHER" id="PTHR42988">
    <property type="entry name" value="PHOSPHOHYDROLASE"/>
    <property type="match status" value="1"/>
</dbReference>
<dbReference type="PANTHER" id="PTHR42988:SF2">
    <property type="entry name" value="CYCLIC NUCLEOTIDE PHOSPHODIESTERASE CBUA0032-RELATED"/>
    <property type="match status" value="1"/>
</dbReference>
<evidence type="ECO:0000313" key="7">
    <source>
        <dbReference type="Proteomes" id="UP000629098"/>
    </source>
</evidence>
<evidence type="ECO:0000256" key="3">
    <source>
        <dbReference type="ARBA" id="ARBA00023004"/>
    </source>
</evidence>
<accession>A0A8J7C404</accession>
<protein>
    <submittedName>
        <fullName evidence="6">3',5'-cyclic-AMP phosphodiesterase</fullName>
        <ecNumber evidence="6">3.1.4.53</ecNumber>
    </submittedName>
</protein>
<comment type="caution">
    <text evidence="6">The sequence shown here is derived from an EMBL/GenBank/DDBJ whole genome shotgun (WGS) entry which is preliminary data.</text>
</comment>
<proteinExistence type="inferred from homology"/>
<dbReference type="InterPro" id="IPR026575">
    <property type="entry name" value="GpdQ/CpdA-like"/>
</dbReference>
<dbReference type="InterPro" id="IPR029052">
    <property type="entry name" value="Metallo-depent_PP-like"/>
</dbReference>
<feature type="domain" description="Calcineurin-like phosphoesterase" evidence="5">
    <location>
        <begin position="9"/>
        <end position="197"/>
    </location>
</feature>
<evidence type="ECO:0000256" key="2">
    <source>
        <dbReference type="ARBA" id="ARBA00022801"/>
    </source>
</evidence>
<evidence type="ECO:0000259" key="5">
    <source>
        <dbReference type="Pfam" id="PF00149"/>
    </source>
</evidence>
<dbReference type="CDD" id="cd07402">
    <property type="entry name" value="MPP_GpdQ"/>
    <property type="match status" value="1"/>
</dbReference>
<dbReference type="GO" id="GO:0004115">
    <property type="term" value="F:3',5'-cyclic-AMP phosphodiesterase activity"/>
    <property type="evidence" value="ECO:0007669"/>
    <property type="project" value="UniProtKB-EC"/>
</dbReference>
<reference evidence="6" key="1">
    <citation type="submission" date="2020-09" db="EMBL/GenBank/DDBJ databases">
        <title>Iningainema tapete sp. nov. (Scytonemataceae, Cyanobacteria) from greenhouses in central Florida (USA) produces two types of nodularin with biosynthetic potential for microcystin-LR and anabaenopeptins.</title>
        <authorList>
            <person name="Berthold D.E."/>
            <person name="Lefler F.W."/>
            <person name="Huang I.-S."/>
            <person name="Abdulla H."/>
            <person name="Zimba P.V."/>
            <person name="Laughinghouse H.D. IV."/>
        </authorList>
    </citation>
    <scope>NUCLEOTIDE SEQUENCE</scope>
    <source>
        <strain evidence="6">BLCCT55</strain>
    </source>
</reference>
<gene>
    <name evidence="6" type="primary">cpdA</name>
    <name evidence="6" type="ORF">ICL16_01045</name>
</gene>
<dbReference type="AlphaFoldDB" id="A0A8J7C404"/>
<dbReference type="NCBIfam" id="NF008359">
    <property type="entry name" value="PRK11148.1"/>
    <property type="match status" value="1"/>
</dbReference>
<name>A0A8J7C404_9CYAN</name>
<dbReference type="RefSeq" id="WP_190825227.1">
    <property type="nucleotide sequence ID" value="NZ_CAWPPI010000009.1"/>
</dbReference>
<keyword evidence="1" id="KW-0479">Metal-binding</keyword>
<evidence type="ECO:0000256" key="1">
    <source>
        <dbReference type="ARBA" id="ARBA00022723"/>
    </source>
</evidence>
<dbReference type="Gene3D" id="3.60.21.10">
    <property type="match status" value="1"/>
</dbReference>
<dbReference type="GO" id="GO:0046872">
    <property type="term" value="F:metal ion binding"/>
    <property type="evidence" value="ECO:0007669"/>
    <property type="project" value="UniProtKB-KW"/>
</dbReference>
<dbReference type="InterPro" id="IPR004843">
    <property type="entry name" value="Calcineurin-like_PHP"/>
</dbReference>
<keyword evidence="3" id="KW-0408">Iron</keyword>
<organism evidence="6 7">
    <name type="scientific">Iningainema tapete BLCC-T55</name>
    <dbReference type="NCBI Taxonomy" id="2748662"/>
    <lineage>
        <taxon>Bacteria</taxon>
        <taxon>Bacillati</taxon>
        <taxon>Cyanobacteriota</taxon>
        <taxon>Cyanophyceae</taxon>
        <taxon>Nostocales</taxon>
        <taxon>Scytonemataceae</taxon>
        <taxon>Iningainema tapete</taxon>
    </lineage>
</organism>
<keyword evidence="2 6" id="KW-0378">Hydrolase</keyword>
<evidence type="ECO:0000313" key="6">
    <source>
        <dbReference type="EMBL" id="MBD2770744.1"/>
    </source>
</evidence>
<dbReference type="EMBL" id="JACXAE010000009">
    <property type="protein sequence ID" value="MBD2770744.1"/>
    <property type="molecule type" value="Genomic_DNA"/>
</dbReference>
<dbReference type="SUPFAM" id="SSF56300">
    <property type="entry name" value="Metallo-dependent phosphatases"/>
    <property type="match status" value="1"/>
</dbReference>
<dbReference type="Pfam" id="PF00149">
    <property type="entry name" value="Metallophos"/>
    <property type="match status" value="1"/>
</dbReference>
<dbReference type="EC" id="3.1.4.53" evidence="6"/>
<dbReference type="InterPro" id="IPR050884">
    <property type="entry name" value="CNP_phosphodiesterase-III"/>
</dbReference>